<dbReference type="Proteomes" id="UP001243330">
    <property type="component" value="Unassembled WGS sequence"/>
</dbReference>
<sequence length="181" mass="20679">MRSPSKPPSLISWIPPLRWRRKAGGEGWRLSGGREEARRATREWFVSFVSQLTNPVRRREEHPLERAPIQPLSGHDRALPAVVRSTMDEASAGLEASIVRRLRVSRVGMTPLRAIWVKHRSKRMMAISERAVSDDEQATREFVTDMAVSSDVLLLLQQQQKQQLGHQCTAGTYRPLPLRRL</sequence>
<dbReference type="AlphaFoldDB" id="A0AAD9A3L1"/>
<protein>
    <submittedName>
        <fullName evidence="1">Uncharacterized protein</fullName>
    </submittedName>
</protein>
<dbReference type="EMBL" id="JAQOWY010000657">
    <property type="protein sequence ID" value="KAK1839557.1"/>
    <property type="molecule type" value="Genomic_DNA"/>
</dbReference>
<reference evidence="1" key="1">
    <citation type="submission" date="2023-01" db="EMBL/GenBank/DDBJ databases">
        <title>Colletotrichum chrysophilum M932 genome sequence.</title>
        <authorList>
            <person name="Baroncelli R."/>
        </authorList>
    </citation>
    <scope>NUCLEOTIDE SEQUENCE</scope>
    <source>
        <strain evidence="1">M932</strain>
    </source>
</reference>
<comment type="caution">
    <text evidence="1">The sequence shown here is derived from an EMBL/GenBank/DDBJ whole genome shotgun (WGS) entry which is preliminary data.</text>
</comment>
<name>A0AAD9A3L1_9PEZI</name>
<organism evidence="1 2">
    <name type="scientific">Colletotrichum chrysophilum</name>
    <dbReference type="NCBI Taxonomy" id="1836956"/>
    <lineage>
        <taxon>Eukaryota</taxon>
        <taxon>Fungi</taxon>
        <taxon>Dikarya</taxon>
        <taxon>Ascomycota</taxon>
        <taxon>Pezizomycotina</taxon>
        <taxon>Sordariomycetes</taxon>
        <taxon>Hypocreomycetidae</taxon>
        <taxon>Glomerellales</taxon>
        <taxon>Glomerellaceae</taxon>
        <taxon>Colletotrichum</taxon>
        <taxon>Colletotrichum gloeosporioides species complex</taxon>
    </lineage>
</organism>
<accession>A0AAD9A3L1</accession>
<keyword evidence="2" id="KW-1185">Reference proteome</keyword>
<evidence type="ECO:0000313" key="2">
    <source>
        <dbReference type="Proteomes" id="UP001243330"/>
    </source>
</evidence>
<proteinExistence type="predicted"/>
<gene>
    <name evidence="1" type="ORF">CCHR01_17821</name>
</gene>
<evidence type="ECO:0000313" key="1">
    <source>
        <dbReference type="EMBL" id="KAK1839557.1"/>
    </source>
</evidence>